<proteinExistence type="predicted"/>
<dbReference type="SUPFAM" id="SSF53300">
    <property type="entry name" value="vWA-like"/>
    <property type="match status" value="1"/>
</dbReference>
<feature type="domain" description="VWFA" evidence="2">
    <location>
        <begin position="65"/>
        <end position="159"/>
    </location>
</feature>
<reference evidence="3 4" key="1">
    <citation type="journal article" date="2012" name="Stand. Genomic Sci.">
        <title>Complete genome sequence of the aerobic, heterotroph Marinithermus hydrothermalis type strain (T1(T)) from a deep-sea hydrothermal vent chimney.</title>
        <authorList>
            <person name="Copeland A."/>
            <person name="Gu W."/>
            <person name="Yasawong M."/>
            <person name="Lapidus A."/>
            <person name="Lucas S."/>
            <person name="Deshpande S."/>
            <person name="Pagani I."/>
            <person name="Tapia R."/>
            <person name="Cheng J.F."/>
            <person name="Goodwin L.A."/>
            <person name="Pitluck S."/>
            <person name="Liolios K."/>
            <person name="Ivanova N."/>
            <person name="Mavromatis K."/>
            <person name="Mikhailova N."/>
            <person name="Pati A."/>
            <person name="Chen A."/>
            <person name="Palaniappan K."/>
            <person name="Land M."/>
            <person name="Pan C."/>
            <person name="Brambilla E.M."/>
            <person name="Rohde M."/>
            <person name="Tindall B.J."/>
            <person name="Sikorski J."/>
            <person name="Goker M."/>
            <person name="Detter J.C."/>
            <person name="Bristow J."/>
            <person name="Eisen J.A."/>
            <person name="Markowitz V."/>
            <person name="Hugenholtz P."/>
            <person name="Kyrpides N.C."/>
            <person name="Klenk H.P."/>
            <person name="Woyke T."/>
        </authorList>
    </citation>
    <scope>NUCLEOTIDE SEQUENCE [LARGE SCALE GENOMIC DNA]</scope>
    <source>
        <strain evidence="4">DSM 14884 / JCM 11576 / T1</strain>
    </source>
</reference>
<dbReference type="Proteomes" id="UP000007030">
    <property type="component" value="Chromosome"/>
</dbReference>
<accession>F2NMB5</accession>
<feature type="transmembrane region" description="Helical" evidence="1">
    <location>
        <begin position="433"/>
        <end position="450"/>
    </location>
</feature>
<dbReference type="PANTHER" id="PTHR37464">
    <property type="entry name" value="BLL2463 PROTEIN"/>
    <property type="match status" value="1"/>
</dbReference>
<dbReference type="eggNOG" id="COG2304">
    <property type="taxonomic scope" value="Bacteria"/>
</dbReference>
<dbReference type="EMBL" id="CP002630">
    <property type="protein sequence ID" value="AEB11803.1"/>
    <property type="molecule type" value="Genomic_DNA"/>
</dbReference>
<sequence>MYWLYRRARPHPRPAAGVWLWQRALGRGGARRRVDLRLLLLLLATILTALALARPYLLRVSPGPLVLVIDASASMAATDRAPNRFAAAQALARPLLEAAPQAVLVRAGLEPRVFGPAPGPALLEPLAALQPGDAAADLEAAIRQGQALLPGAPVVVLSDTPPPPGVDGYWNVAATGENRGITALGRGFLAIGNASGRLWDGRVQVGGQTLEVRVPAGGFRVLEYPATPATTLRLPDPDALELDNLAFYRERPPRVRLEAAPPSLVRLLQLLGAQRVRQNPDLEVRFGRPPEDPEGFSVYFATEAGEARRVFDLEPTHPALRSVELVGYALPIPPPPPTSWRPIVYDASGEGLVWAHPRGLYLPPIEALQDLPAFPVLIYNLLAPFRKAMAPLGWNGVLEPQVVEGVAVNLSAPSETFLPRPVPDRPLHAARTPVPLAPFLVLLAALLLWGEARLAGRRSA</sequence>
<dbReference type="Gene3D" id="3.40.50.410">
    <property type="entry name" value="von Willebrand factor, type A domain"/>
    <property type="match status" value="1"/>
</dbReference>
<evidence type="ECO:0000259" key="2">
    <source>
        <dbReference type="Pfam" id="PF13519"/>
    </source>
</evidence>
<dbReference type="InterPro" id="IPR002035">
    <property type="entry name" value="VWF_A"/>
</dbReference>
<name>F2NMB5_MARHT</name>
<gene>
    <name evidence="3" type="ordered locus">Marky_1061</name>
</gene>
<dbReference type="KEGG" id="mhd:Marky_1061"/>
<dbReference type="AlphaFoldDB" id="F2NMB5"/>
<keyword evidence="1" id="KW-0472">Membrane</keyword>
<organism evidence="3 4">
    <name type="scientific">Marinithermus hydrothermalis (strain DSM 14884 / JCM 11576 / T1)</name>
    <dbReference type="NCBI Taxonomy" id="869210"/>
    <lineage>
        <taxon>Bacteria</taxon>
        <taxon>Thermotogati</taxon>
        <taxon>Deinococcota</taxon>
        <taxon>Deinococci</taxon>
        <taxon>Thermales</taxon>
        <taxon>Thermaceae</taxon>
        <taxon>Marinithermus</taxon>
    </lineage>
</organism>
<dbReference type="InterPro" id="IPR036465">
    <property type="entry name" value="vWFA_dom_sf"/>
</dbReference>
<evidence type="ECO:0000313" key="4">
    <source>
        <dbReference type="Proteomes" id="UP000007030"/>
    </source>
</evidence>
<dbReference type="PANTHER" id="PTHR37464:SF1">
    <property type="entry name" value="BLL2463 PROTEIN"/>
    <property type="match status" value="1"/>
</dbReference>
<dbReference type="HOGENOM" id="CLU_564759_0_0_0"/>
<dbReference type="Pfam" id="PF13519">
    <property type="entry name" value="VWA_2"/>
    <property type="match status" value="1"/>
</dbReference>
<keyword evidence="1" id="KW-1133">Transmembrane helix</keyword>
<protein>
    <recommendedName>
        <fullName evidence="2">VWFA domain-containing protein</fullName>
    </recommendedName>
</protein>
<keyword evidence="1" id="KW-0812">Transmembrane</keyword>
<dbReference type="STRING" id="869210.Marky_1061"/>
<evidence type="ECO:0000313" key="3">
    <source>
        <dbReference type="EMBL" id="AEB11803.1"/>
    </source>
</evidence>
<evidence type="ECO:0000256" key="1">
    <source>
        <dbReference type="SAM" id="Phobius"/>
    </source>
</evidence>
<keyword evidence="4" id="KW-1185">Reference proteome</keyword>